<dbReference type="AlphaFoldDB" id="A0A9N7RJE5"/>
<protein>
    <submittedName>
        <fullName evidence="9">Myb domain protein 105</fullName>
    </submittedName>
</protein>
<keyword evidence="2" id="KW-0677">Repeat</keyword>
<keyword evidence="5" id="KW-0804">Transcription</keyword>
<comment type="caution">
    <text evidence="9">The sequence shown here is derived from an EMBL/GenBank/DDBJ whole genome shotgun (WGS) entry which is preliminary data.</text>
</comment>
<evidence type="ECO:0000256" key="1">
    <source>
        <dbReference type="ARBA" id="ARBA00004123"/>
    </source>
</evidence>
<dbReference type="PANTHER" id="PTHR45614">
    <property type="entry name" value="MYB PROTEIN-RELATED"/>
    <property type="match status" value="1"/>
</dbReference>
<dbReference type="Gene3D" id="1.10.10.60">
    <property type="entry name" value="Homeodomain-like"/>
    <property type="match status" value="2"/>
</dbReference>
<dbReference type="EMBL" id="CACSLK010027837">
    <property type="protein sequence ID" value="CAA0833065.1"/>
    <property type="molecule type" value="Genomic_DNA"/>
</dbReference>
<gene>
    <name evidence="9" type="ORF">SHERM_28339</name>
</gene>
<dbReference type="OrthoDB" id="2143914at2759"/>
<dbReference type="GO" id="GO:0000981">
    <property type="term" value="F:DNA-binding transcription factor activity, RNA polymerase II-specific"/>
    <property type="evidence" value="ECO:0007669"/>
    <property type="project" value="TreeGrafter"/>
</dbReference>
<evidence type="ECO:0000256" key="4">
    <source>
        <dbReference type="ARBA" id="ARBA00023125"/>
    </source>
</evidence>
<dbReference type="FunFam" id="1.10.10.60:FF:000356">
    <property type="entry name" value="MYB transcription factor"/>
    <property type="match status" value="1"/>
</dbReference>
<dbReference type="Proteomes" id="UP001153555">
    <property type="component" value="Unassembled WGS sequence"/>
</dbReference>
<proteinExistence type="predicted"/>
<reference evidence="9" key="1">
    <citation type="submission" date="2019-12" db="EMBL/GenBank/DDBJ databases">
        <authorList>
            <person name="Scholes J."/>
        </authorList>
    </citation>
    <scope>NUCLEOTIDE SEQUENCE</scope>
</reference>
<name>A0A9N7RJE5_STRHE</name>
<dbReference type="GO" id="GO:0005634">
    <property type="term" value="C:nucleus"/>
    <property type="evidence" value="ECO:0007669"/>
    <property type="project" value="UniProtKB-SubCell"/>
</dbReference>
<dbReference type="PROSITE" id="PS51294">
    <property type="entry name" value="HTH_MYB"/>
    <property type="match status" value="2"/>
</dbReference>
<keyword evidence="4" id="KW-0238">DNA-binding</keyword>
<comment type="subcellular location">
    <subcellularLocation>
        <location evidence="1">Nucleus</location>
    </subcellularLocation>
</comment>
<keyword evidence="10" id="KW-1185">Reference proteome</keyword>
<evidence type="ECO:0000313" key="10">
    <source>
        <dbReference type="Proteomes" id="UP001153555"/>
    </source>
</evidence>
<evidence type="ECO:0000256" key="2">
    <source>
        <dbReference type="ARBA" id="ARBA00022737"/>
    </source>
</evidence>
<dbReference type="PROSITE" id="PS50090">
    <property type="entry name" value="MYB_LIKE"/>
    <property type="match status" value="2"/>
</dbReference>
<sequence length="304" mass="33759">MAGIFVNPNSTRHHLFGENQEMTMFDLNASLNEDEVMSDSPNAAGGSDVLSPLSGGQPKLCSRGHWRPAEDSKLRELVALYGPQNWNLIAEKLQGRSGKSCRLRWFNQLDPRINRRAFTEEEEERLMAAHRLYGNKWAMIARLFPGRTDNAVKNHWHVIMARKYREQSTAYRRRKMGQFVLRKAEDDEAPPPLGGSPVAEPGFGGGGGGGLWATQVSSLGYYPGFHSASTSHDMMSVFSSGSKNQWGMESESYNNYRNSSYPFAVQMPEFFGSSVAREASPMEISAGEDNVPPPFIDFLGVGAL</sequence>
<feature type="domain" description="HTH myb-type" evidence="8">
    <location>
        <begin position="63"/>
        <end position="109"/>
    </location>
</feature>
<evidence type="ECO:0000313" key="9">
    <source>
        <dbReference type="EMBL" id="CAA0833065.1"/>
    </source>
</evidence>
<dbReference type="InterPro" id="IPR050560">
    <property type="entry name" value="MYB_TF"/>
</dbReference>
<feature type="domain" description="HTH myb-type" evidence="8">
    <location>
        <begin position="110"/>
        <end position="164"/>
    </location>
</feature>
<dbReference type="InterPro" id="IPR009057">
    <property type="entry name" value="Homeodomain-like_sf"/>
</dbReference>
<evidence type="ECO:0000256" key="6">
    <source>
        <dbReference type="ARBA" id="ARBA00023242"/>
    </source>
</evidence>
<dbReference type="InterPro" id="IPR017930">
    <property type="entry name" value="Myb_dom"/>
</dbReference>
<dbReference type="SMART" id="SM00717">
    <property type="entry name" value="SANT"/>
    <property type="match status" value="2"/>
</dbReference>
<dbReference type="CDD" id="cd00167">
    <property type="entry name" value="SANT"/>
    <property type="match status" value="2"/>
</dbReference>
<dbReference type="GO" id="GO:0000978">
    <property type="term" value="F:RNA polymerase II cis-regulatory region sequence-specific DNA binding"/>
    <property type="evidence" value="ECO:0007669"/>
    <property type="project" value="TreeGrafter"/>
</dbReference>
<evidence type="ECO:0000256" key="5">
    <source>
        <dbReference type="ARBA" id="ARBA00023163"/>
    </source>
</evidence>
<dbReference type="PANTHER" id="PTHR45614:SF175">
    <property type="entry name" value="TRANSCRIPTION FACTOR MYB105-RELATED"/>
    <property type="match status" value="1"/>
</dbReference>
<evidence type="ECO:0000259" key="7">
    <source>
        <dbReference type="PROSITE" id="PS50090"/>
    </source>
</evidence>
<dbReference type="InterPro" id="IPR001005">
    <property type="entry name" value="SANT/Myb"/>
</dbReference>
<feature type="domain" description="Myb-like" evidence="7">
    <location>
        <begin position="110"/>
        <end position="160"/>
    </location>
</feature>
<dbReference type="SUPFAM" id="SSF46689">
    <property type="entry name" value="Homeodomain-like"/>
    <property type="match status" value="1"/>
</dbReference>
<feature type="domain" description="Myb-like" evidence="7">
    <location>
        <begin position="63"/>
        <end position="109"/>
    </location>
</feature>
<dbReference type="FunFam" id="1.10.10.60:FF:000060">
    <property type="entry name" value="MYB transcription factor"/>
    <property type="match status" value="1"/>
</dbReference>
<evidence type="ECO:0000256" key="3">
    <source>
        <dbReference type="ARBA" id="ARBA00023015"/>
    </source>
</evidence>
<keyword evidence="6" id="KW-0539">Nucleus</keyword>
<dbReference type="Pfam" id="PF13921">
    <property type="entry name" value="Myb_DNA-bind_6"/>
    <property type="match status" value="1"/>
</dbReference>
<evidence type="ECO:0000259" key="8">
    <source>
        <dbReference type="PROSITE" id="PS51294"/>
    </source>
</evidence>
<keyword evidence="3" id="KW-0805">Transcription regulation</keyword>
<accession>A0A9N7RJE5</accession>
<organism evidence="9 10">
    <name type="scientific">Striga hermonthica</name>
    <name type="common">Purple witchweed</name>
    <name type="synonym">Buchnera hermonthica</name>
    <dbReference type="NCBI Taxonomy" id="68872"/>
    <lineage>
        <taxon>Eukaryota</taxon>
        <taxon>Viridiplantae</taxon>
        <taxon>Streptophyta</taxon>
        <taxon>Embryophyta</taxon>
        <taxon>Tracheophyta</taxon>
        <taxon>Spermatophyta</taxon>
        <taxon>Magnoliopsida</taxon>
        <taxon>eudicotyledons</taxon>
        <taxon>Gunneridae</taxon>
        <taxon>Pentapetalae</taxon>
        <taxon>asterids</taxon>
        <taxon>lamiids</taxon>
        <taxon>Lamiales</taxon>
        <taxon>Orobanchaceae</taxon>
        <taxon>Buchnereae</taxon>
        <taxon>Striga</taxon>
    </lineage>
</organism>